<protein>
    <submittedName>
        <fullName evidence="5">Undecaprenyl-phosphate mannosyltransferase</fullName>
        <ecNumber evidence="5">2.4.1.54</ecNumber>
    </submittedName>
</protein>
<dbReference type="GO" id="GO:0009247">
    <property type="term" value="P:glycolipid biosynthetic process"/>
    <property type="evidence" value="ECO:0007669"/>
    <property type="project" value="TreeGrafter"/>
</dbReference>
<dbReference type="InterPro" id="IPR039528">
    <property type="entry name" value="DPM1-like"/>
</dbReference>
<dbReference type="PANTHER" id="PTHR43398:SF1">
    <property type="entry name" value="DOLICHOL-PHOSPHATE MANNOSYLTRANSFERASE SUBUNIT 1"/>
    <property type="match status" value="1"/>
</dbReference>
<dbReference type="GO" id="GO:0016020">
    <property type="term" value="C:membrane"/>
    <property type="evidence" value="ECO:0007669"/>
    <property type="project" value="GOC"/>
</dbReference>
<dbReference type="EMBL" id="CP036275">
    <property type="protein sequence ID" value="QDU40267.1"/>
    <property type="molecule type" value="Genomic_DNA"/>
</dbReference>
<feature type="domain" description="Glycosyltransferase 2-like" evidence="4">
    <location>
        <begin position="11"/>
        <end position="173"/>
    </location>
</feature>
<evidence type="ECO:0000256" key="3">
    <source>
        <dbReference type="ARBA" id="ARBA00022679"/>
    </source>
</evidence>
<evidence type="ECO:0000256" key="2">
    <source>
        <dbReference type="ARBA" id="ARBA00022676"/>
    </source>
</evidence>
<evidence type="ECO:0000256" key="1">
    <source>
        <dbReference type="ARBA" id="ARBA00006739"/>
    </source>
</evidence>
<keyword evidence="6" id="KW-1185">Reference proteome</keyword>
<dbReference type="InterPro" id="IPR029044">
    <property type="entry name" value="Nucleotide-diphossugar_trans"/>
</dbReference>
<proteinExistence type="inferred from homology"/>
<organism evidence="5 6">
    <name type="scientific">Maioricimonas rarisocia</name>
    <dbReference type="NCBI Taxonomy" id="2528026"/>
    <lineage>
        <taxon>Bacteria</taxon>
        <taxon>Pseudomonadati</taxon>
        <taxon>Planctomycetota</taxon>
        <taxon>Planctomycetia</taxon>
        <taxon>Planctomycetales</taxon>
        <taxon>Planctomycetaceae</taxon>
        <taxon>Maioricimonas</taxon>
    </lineage>
</organism>
<gene>
    <name evidence="5" type="ORF">Mal4_46230</name>
</gene>
<dbReference type="Gene3D" id="3.90.550.10">
    <property type="entry name" value="Spore Coat Polysaccharide Biosynthesis Protein SpsA, Chain A"/>
    <property type="match status" value="1"/>
</dbReference>
<dbReference type="OrthoDB" id="9810303at2"/>
<accession>A0A517ZCS8</accession>
<dbReference type="RefSeq" id="WP_145371453.1">
    <property type="nucleotide sequence ID" value="NZ_CP036275.1"/>
</dbReference>
<dbReference type="AlphaFoldDB" id="A0A517ZCS8"/>
<dbReference type="PANTHER" id="PTHR43398">
    <property type="entry name" value="DOLICHOL-PHOSPHATE MANNOSYLTRANSFERASE SUBUNIT 1"/>
    <property type="match status" value="1"/>
</dbReference>
<keyword evidence="3 5" id="KW-0808">Transferase</keyword>
<dbReference type="GO" id="GO:0047267">
    <property type="term" value="F:undecaprenyl-phosphate mannosyltransferase activity"/>
    <property type="evidence" value="ECO:0007669"/>
    <property type="project" value="UniProtKB-EC"/>
</dbReference>
<dbReference type="Proteomes" id="UP000320496">
    <property type="component" value="Chromosome"/>
</dbReference>
<keyword evidence="2 5" id="KW-0328">Glycosyltransferase</keyword>
<sequence length="237" mass="27150">MSDASRLLITLCTFNERDNIRNLIPEILEHAPQADVLVVDDNSPDGTGELAEQMGQDDPRILTMRRVGQRGLGSATVAAFRYACEHDYDWVINLDADFSHPPRYIPDLLARRDEADIVIGSRYISGGRIVGWQIRRHLMSRCINIYARLMLGLRTKDNSGSYRLYRASQLKKIDFDGIRSTGYAFQEEILFRCRQVGCTFAEVPITFEERRYGVTKINLREAVIAVYVLGTLRFWPE</sequence>
<dbReference type="CDD" id="cd06442">
    <property type="entry name" value="DPM1_like"/>
    <property type="match status" value="1"/>
</dbReference>
<name>A0A517ZCS8_9PLAN</name>
<dbReference type="KEGG" id="mri:Mal4_46230"/>
<dbReference type="FunFam" id="3.90.550.10:FF:000122">
    <property type="entry name" value="Dolichol-phosphate mannosyltransferase subunit 1"/>
    <property type="match status" value="1"/>
</dbReference>
<evidence type="ECO:0000313" key="5">
    <source>
        <dbReference type="EMBL" id="QDU40267.1"/>
    </source>
</evidence>
<evidence type="ECO:0000259" key="4">
    <source>
        <dbReference type="Pfam" id="PF00535"/>
    </source>
</evidence>
<dbReference type="SUPFAM" id="SSF53448">
    <property type="entry name" value="Nucleotide-diphospho-sugar transferases"/>
    <property type="match status" value="1"/>
</dbReference>
<dbReference type="InterPro" id="IPR001173">
    <property type="entry name" value="Glyco_trans_2-like"/>
</dbReference>
<evidence type="ECO:0000313" key="6">
    <source>
        <dbReference type="Proteomes" id="UP000320496"/>
    </source>
</evidence>
<dbReference type="EC" id="2.4.1.54" evidence="5"/>
<comment type="similarity">
    <text evidence="1">Belongs to the glycosyltransferase 2 family.</text>
</comment>
<reference evidence="5 6" key="1">
    <citation type="submission" date="2019-02" db="EMBL/GenBank/DDBJ databases">
        <title>Deep-cultivation of Planctomycetes and their phenomic and genomic characterization uncovers novel biology.</title>
        <authorList>
            <person name="Wiegand S."/>
            <person name="Jogler M."/>
            <person name="Boedeker C."/>
            <person name="Pinto D."/>
            <person name="Vollmers J."/>
            <person name="Rivas-Marin E."/>
            <person name="Kohn T."/>
            <person name="Peeters S.H."/>
            <person name="Heuer A."/>
            <person name="Rast P."/>
            <person name="Oberbeckmann S."/>
            <person name="Bunk B."/>
            <person name="Jeske O."/>
            <person name="Meyerdierks A."/>
            <person name="Storesund J.E."/>
            <person name="Kallscheuer N."/>
            <person name="Luecker S."/>
            <person name="Lage O.M."/>
            <person name="Pohl T."/>
            <person name="Merkel B.J."/>
            <person name="Hornburger P."/>
            <person name="Mueller R.-W."/>
            <person name="Bruemmer F."/>
            <person name="Labrenz M."/>
            <person name="Spormann A.M."/>
            <person name="Op den Camp H."/>
            <person name="Overmann J."/>
            <person name="Amann R."/>
            <person name="Jetten M.S.M."/>
            <person name="Mascher T."/>
            <person name="Medema M.H."/>
            <person name="Devos D.P."/>
            <person name="Kaster A.-K."/>
            <person name="Ovreas L."/>
            <person name="Rohde M."/>
            <person name="Galperin M.Y."/>
            <person name="Jogler C."/>
        </authorList>
    </citation>
    <scope>NUCLEOTIDE SEQUENCE [LARGE SCALE GENOMIC DNA]</scope>
    <source>
        <strain evidence="5 6">Mal4</strain>
    </source>
</reference>
<dbReference type="GO" id="GO:0004582">
    <property type="term" value="F:dolichyl-phosphate beta-D-mannosyltransferase activity"/>
    <property type="evidence" value="ECO:0007669"/>
    <property type="project" value="InterPro"/>
</dbReference>
<dbReference type="Pfam" id="PF00535">
    <property type="entry name" value="Glycos_transf_2"/>
    <property type="match status" value="1"/>
</dbReference>